<dbReference type="EMBL" id="CP030219">
    <property type="protein sequence ID" value="AXD70874.1"/>
    <property type="molecule type" value="Genomic_DNA"/>
</dbReference>
<proteinExistence type="predicted"/>
<dbReference type="Proteomes" id="UP000885392">
    <property type="component" value="Unassembled WGS sequence"/>
</dbReference>
<reference evidence="1 3" key="1">
    <citation type="submission" date="2018-06" db="EMBL/GenBank/DDBJ databases">
        <title>Completed Genome Sequences of 32 Strains from Various Serotypes of Salmonella enterica.</title>
        <authorList>
            <person name="Nash J.H.E."/>
            <person name="Robertson J."/>
            <person name="Bessonov K."/>
        </authorList>
    </citation>
    <scope>NUCLEOTIDE SEQUENCE [LARGE SCALE GENOMIC DNA]</scope>
    <source>
        <strain evidence="1 3">SA20021456</strain>
    </source>
</reference>
<dbReference type="Proteomes" id="UP000251994">
    <property type="component" value="Chromosome"/>
</dbReference>
<evidence type="ECO:0008006" key="4">
    <source>
        <dbReference type="Google" id="ProtNLM"/>
    </source>
</evidence>
<dbReference type="Pfam" id="PF07409">
    <property type="entry name" value="GP46"/>
    <property type="match status" value="1"/>
</dbReference>
<evidence type="ECO:0000313" key="3">
    <source>
        <dbReference type="Proteomes" id="UP000251994"/>
    </source>
</evidence>
<evidence type="ECO:0000313" key="1">
    <source>
        <dbReference type="EMBL" id="AXD70874.1"/>
    </source>
</evidence>
<sequence length="145" mass="16927">MSDFASFWNVDEMIADWQEGAGMLSTDYDLQTVILISLFTDRLARSDDDYGDSDRRGWWGDTGEDQQLGSRLWLLRREKLTTNVAIKAETYALEALKWLKDDGVVNDVVPVAQIVMPNRLNLTIRYLSPGQNWQESRFYWIWEKL</sequence>
<name>A0A344S7N5_SALER</name>
<protein>
    <recommendedName>
        <fullName evidence="4">Phage protein GP46</fullName>
    </recommendedName>
</protein>
<dbReference type="AlphaFoldDB" id="A0A344S7N5"/>
<reference evidence="2" key="2">
    <citation type="submission" date="2018-10" db="EMBL/GenBank/DDBJ databases">
        <authorList>
            <consortium name="PulseNet: The National Subtyping Network for Foodborne Disease Surveillance"/>
            <person name="Tarr C.L."/>
            <person name="Trees E."/>
            <person name="Katz L.S."/>
            <person name="Carleton-Romer H.A."/>
            <person name="Stroika S."/>
            <person name="Kucerova Z."/>
            <person name="Roache K.F."/>
            <person name="Sabol A.L."/>
            <person name="Besser J."/>
            <person name="Gerner-Smidt P."/>
        </authorList>
    </citation>
    <scope>NUCLEOTIDE SEQUENCE [LARGE SCALE GENOMIC DNA]</scope>
    <source>
        <strain evidence="2">PNUSAS038541</strain>
    </source>
</reference>
<dbReference type="EMBL" id="RVIJ01000038">
    <property type="protein sequence ID" value="MLW03130.1"/>
    <property type="molecule type" value="Genomic_DNA"/>
</dbReference>
<dbReference type="RefSeq" id="WP_080168581.1">
    <property type="nucleotide sequence ID" value="NZ_CP030219.1"/>
</dbReference>
<organism evidence="2">
    <name type="scientific">Salmonella enterica</name>
    <name type="common">Salmonella choleraesuis</name>
    <dbReference type="NCBI Taxonomy" id="28901"/>
    <lineage>
        <taxon>Bacteria</taxon>
        <taxon>Pseudomonadati</taxon>
        <taxon>Pseudomonadota</taxon>
        <taxon>Gammaproteobacteria</taxon>
        <taxon>Enterobacterales</taxon>
        <taxon>Enterobacteriaceae</taxon>
        <taxon>Salmonella</taxon>
    </lineage>
</organism>
<evidence type="ECO:0000313" key="2">
    <source>
        <dbReference type="EMBL" id="MLW03130.1"/>
    </source>
</evidence>
<dbReference type="InterPro" id="IPR010877">
    <property type="entry name" value="Phage_Mu_Gp46"/>
</dbReference>
<gene>
    <name evidence="1" type="ORF">CHC34_07800</name>
    <name evidence="2" type="ORF">EAK82_23755</name>
</gene>
<accession>A0A344S7N5</accession>